<dbReference type="Proteomes" id="UP000604825">
    <property type="component" value="Unassembled WGS sequence"/>
</dbReference>
<evidence type="ECO:0000259" key="6">
    <source>
        <dbReference type="PROSITE" id="PS50888"/>
    </source>
</evidence>
<reference evidence="7" key="1">
    <citation type="submission" date="2020-10" db="EMBL/GenBank/DDBJ databases">
        <authorList>
            <person name="Han B."/>
            <person name="Lu T."/>
            <person name="Zhao Q."/>
            <person name="Huang X."/>
            <person name="Zhao Y."/>
        </authorList>
    </citation>
    <scope>NUCLEOTIDE SEQUENCE</scope>
</reference>
<feature type="domain" description="BHLH" evidence="6">
    <location>
        <begin position="88"/>
        <end position="137"/>
    </location>
</feature>
<keyword evidence="2 4" id="KW-0805">Transcription regulation</keyword>
<keyword evidence="4" id="KW-0539">Nucleus</keyword>
<feature type="compositionally biased region" description="Low complexity" evidence="5">
    <location>
        <begin position="62"/>
        <end position="71"/>
    </location>
</feature>
<evidence type="ECO:0000256" key="1">
    <source>
        <dbReference type="ARBA" id="ARBA00005510"/>
    </source>
</evidence>
<dbReference type="Gene3D" id="4.10.280.10">
    <property type="entry name" value="Helix-loop-helix DNA-binding domain"/>
    <property type="match status" value="1"/>
</dbReference>
<dbReference type="PANTHER" id="PTHR11514:SF129">
    <property type="entry name" value="TRANSCRIPTION FACTOR"/>
    <property type="match status" value="1"/>
</dbReference>
<gene>
    <name evidence="7" type="ORF">NCGR_LOCUS22247</name>
</gene>
<dbReference type="EMBL" id="CAJGYO010000005">
    <property type="protein sequence ID" value="CAD6232619.1"/>
    <property type="molecule type" value="Genomic_DNA"/>
</dbReference>
<evidence type="ECO:0000313" key="7">
    <source>
        <dbReference type="EMBL" id="CAD6232619.1"/>
    </source>
</evidence>
<evidence type="ECO:0000256" key="3">
    <source>
        <dbReference type="ARBA" id="ARBA00023163"/>
    </source>
</evidence>
<organism evidence="7 8">
    <name type="scientific">Miscanthus lutarioriparius</name>
    <dbReference type="NCBI Taxonomy" id="422564"/>
    <lineage>
        <taxon>Eukaryota</taxon>
        <taxon>Viridiplantae</taxon>
        <taxon>Streptophyta</taxon>
        <taxon>Embryophyta</taxon>
        <taxon>Tracheophyta</taxon>
        <taxon>Spermatophyta</taxon>
        <taxon>Magnoliopsida</taxon>
        <taxon>Liliopsida</taxon>
        <taxon>Poales</taxon>
        <taxon>Poaceae</taxon>
        <taxon>PACMAD clade</taxon>
        <taxon>Panicoideae</taxon>
        <taxon>Andropogonodae</taxon>
        <taxon>Andropogoneae</taxon>
        <taxon>Saccharinae</taxon>
        <taxon>Miscanthus</taxon>
    </lineage>
</organism>
<accession>A0A811NRT5</accession>
<dbReference type="GO" id="GO:0005634">
    <property type="term" value="C:nucleus"/>
    <property type="evidence" value="ECO:0007669"/>
    <property type="project" value="UniProtKB-SubCell"/>
</dbReference>
<evidence type="ECO:0000256" key="5">
    <source>
        <dbReference type="SAM" id="MobiDB-lite"/>
    </source>
</evidence>
<dbReference type="SMART" id="SM00353">
    <property type="entry name" value="HLH"/>
    <property type="match status" value="1"/>
</dbReference>
<dbReference type="GO" id="GO:0046983">
    <property type="term" value="F:protein dimerization activity"/>
    <property type="evidence" value="ECO:0007669"/>
    <property type="project" value="InterPro"/>
</dbReference>
<name>A0A811NRT5_9POAL</name>
<keyword evidence="8" id="KW-1185">Reference proteome</keyword>
<protein>
    <recommendedName>
        <fullName evidence="4">Transcription factor</fullName>
        <shortName evidence="4">bHLH transcription factor</shortName>
    </recommendedName>
    <alternativeName>
        <fullName evidence="4">Basic helix-loop-helix protein</fullName>
    </alternativeName>
</protein>
<dbReference type="GO" id="GO:0000976">
    <property type="term" value="F:transcription cis-regulatory region binding"/>
    <property type="evidence" value="ECO:0007669"/>
    <property type="project" value="TreeGrafter"/>
</dbReference>
<dbReference type="InterPro" id="IPR011598">
    <property type="entry name" value="bHLH_dom"/>
</dbReference>
<evidence type="ECO:0000313" key="8">
    <source>
        <dbReference type="Proteomes" id="UP000604825"/>
    </source>
</evidence>
<dbReference type="InterPro" id="IPR045084">
    <property type="entry name" value="AIB/MYC-like"/>
</dbReference>
<dbReference type="PROSITE" id="PS50888">
    <property type="entry name" value="BHLH"/>
    <property type="match status" value="1"/>
</dbReference>
<evidence type="ECO:0000256" key="2">
    <source>
        <dbReference type="ARBA" id="ARBA00023015"/>
    </source>
</evidence>
<proteinExistence type="inferred from homology"/>
<dbReference type="Pfam" id="PF00010">
    <property type="entry name" value="HLH"/>
    <property type="match status" value="1"/>
</dbReference>
<comment type="similarity">
    <text evidence="1">Belongs to the bHLH protein family.</text>
</comment>
<dbReference type="OrthoDB" id="696686at2759"/>
<comment type="subcellular location">
    <subcellularLocation>
        <location evidence="4">Nucleus</location>
    </subcellularLocation>
</comment>
<keyword evidence="3 4" id="KW-0804">Transcription</keyword>
<comment type="caution">
    <text evidence="7">The sequence shown here is derived from an EMBL/GenBank/DDBJ whole genome shotgun (WGS) entry which is preliminary data.</text>
</comment>
<feature type="region of interest" description="Disordered" evidence="5">
    <location>
        <begin position="47"/>
        <end position="94"/>
    </location>
</feature>
<dbReference type="SUPFAM" id="SSF47459">
    <property type="entry name" value="HLH, helix-loop-helix DNA-binding domain"/>
    <property type="match status" value="1"/>
</dbReference>
<dbReference type="InterPro" id="IPR036638">
    <property type="entry name" value="HLH_DNA-bd_sf"/>
</dbReference>
<dbReference type="AlphaFoldDB" id="A0A811NRT5"/>
<sequence length="249" mass="26881">MDNLLSPCYPSLLHVTPFSADGHHQNPAPESLSCDALEKWLLGNDDVLDNEDEDHQDTGSSLPPAAAAAPLAERKRGLKPASGSRAAGTTINHVEAEKQRRDRLNRLFCDLRAAVPTVTRWDKASLLADAVGYITKLRGRVEQLEAETRRQTTAASLSQLSLVIGGSRQELEVRMHGRDTAALRLMTTAARHAPARLMAALCALDLPVQHASVCRVGGVTVQDVVVDVPAAGLRGEDCLRTALLHKLLQ</sequence>
<dbReference type="GO" id="GO:0003700">
    <property type="term" value="F:DNA-binding transcription factor activity"/>
    <property type="evidence" value="ECO:0007669"/>
    <property type="project" value="InterPro"/>
</dbReference>
<dbReference type="PANTHER" id="PTHR11514">
    <property type="entry name" value="MYC"/>
    <property type="match status" value="1"/>
</dbReference>
<evidence type="ECO:0000256" key="4">
    <source>
        <dbReference type="RuleBase" id="RU369104"/>
    </source>
</evidence>